<protein>
    <submittedName>
        <fullName evidence="1">Uncharacterized protein</fullName>
    </submittedName>
</protein>
<reference evidence="1 2" key="1">
    <citation type="journal article" date="2022" name="Genome Biol. Evol.">
        <title>The Spruce Budworm Genome: Reconstructing the Evolutionary History of Antifreeze Proteins.</title>
        <authorList>
            <person name="Beliveau C."/>
            <person name="Gagne P."/>
            <person name="Picq S."/>
            <person name="Vernygora O."/>
            <person name="Keeling C.I."/>
            <person name="Pinkney K."/>
            <person name="Doucet D."/>
            <person name="Wen F."/>
            <person name="Johnston J.S."/>
            <person name="Maaroufi H."/>
            <person name="Boyle B."/>
            <person name="Laroche J."/>
            <person name="Dewar K."/>
            <person name="Juretic N."/>
            <person name="Blackburn G."/>
            <person name="Nisole A."/>
            <person name="Brunet B."/>
            <person name="Brandao M."/>
            <person name="Lumley L."/>
            <person name="Duan J."/>
            <person name="Quan G."/>
            <person name="Lucarotti C.J."/>
            <person name="Roe A.D."/>
            <person name="Sperling F.A.H."/>
            <person name="Levesque R.C."/>
            <person name="Cusson M."/>
        </authorList>
    </citation>
    <scope>NUCLEOTIDE SEQUENCE [LARGE SCALE GENOMIC DNA]</scope>
    <source>
        <strain evidence="1">Glfc:IPQL:Cfum</strain>
    </source>
</reference>
<organism evidence="1 2">
    <name type="scientific">Choristoneura fumiferana</name>
    <name type="common">Spruce budworm moth</name>
    <name type="synonym">Archips fumiferana</name>
    <dbReference type="NCBI Taxonomy" id="7141"/>
    <lineage>
        <taxon>Eukaryota</taxon>
        <taxon>Metazoa</taxon>
        <taxon>Ecdysozoa</taxon>
        <taxon>Arthropoda</taxon>
        <taxon>Hexapoda</taxon>
        <taxon>Insecta</taxon>
        <taxon>Pterygota</taxon>
        <taxon>Neoptera</taxon>
        <taxon>Endopterygota</taxon>
        <taxon>Lepidoptera</taxon>
        <taxon>Glossata</taxon>
        <taxon>Ditrysia</taxon>
        <taxon>Tortricoidea</taxon>
        <taxon>Tortricidae</taxon>
        <taxon>Tortricinae</taxon>
        <taxon>Choristoneura</taxon>
    </lineage>
</organism>
<name>A0ACC0KVN6_CHOFU</name>
<keyword evidence="2" id="KW-1185">Reference proteome</keyword>
<evidence type="ECO:0000313" key="1">
    <source>
        <dbReference type="EMBL" id="KAI8440542.1"/>
    </source>
</evidence>
<sequence length="254" mass="27943">MTRAHTINAGNNPEIKVFAVILGISADCVISGGCITLSRTTLFSQDNSFKQNLSASCKRLRDNGVPPMLDEALEHLENRIKDIPNYKYEIIVVSDGSKDKTVKVAETYTAKYGSEKVRCLELVKNRGKGGAVRLGVQRSRGALILFADADGATKFEDLTKLEVALKELVKFDASSLPVRASDCHAIVIGAFDVELLYIAQTLNIPIAEVPVRWTEIEGSKVTPVISWIQMGCDLGLIWLKYKLGAWKIKTDKSE</sequence>
<proteinExistence type="predicted"/>
<dbReference type="EMBL" id="CM046102">
    <property type="protein sequence ID" value="KAI8440542.1"/>
    <property type="molecule type" value="Genomic_DNA"/>
</dbReference>
<comment type="caution">
    <text evidence="1">The sequence shown here is derived from an EMBL/GenBank/DDBJ whole genome shotgun (WGS) entry which is preliminary data.</text>
</comment>
<dbReference type="Proteomes" id="UP001064048">
    <property type="component" value="Chromosome 2"/>
</dbReference>
<accession>A0ACC0KVN6</accession>
<evidence type="ECO:0000313" key="2">
    <source>
        <dbReference type="Proteomes" id="UP001064048"/>
    </source>
</evidence>
<gene>
    <name evidence="1" type="ORF">MSG28_001784</name>
</gene>